<dbReference type="Proteomes" id="UP000001822">
    <property type="component" value="Chromosome"/>
</dbReference>
<feature type="signal peptide" evidence="1">
    <location>
        <begin position="1"/>
        <end position="25"/>
    </location>
</feature>
<keyword evidence="1" id="KW-0732">Signal</keyword>
<keyword evidence="3" id="KW-1185">Reference proteome</keyword>
<dbReference type="RefSeq" id="WP_011584274.1">
    <property type="nucleotide sequence ID" value="NC_008255.1"/>
</dbReference>
<sequence length="1051" mass="108866">MKYFYSAKKIVLLFVLACVSTWSFGQTIGTYNFNSGTCSTQTGTASVSNVTLNTASVASGLSCAIGTGAITLTSSSWPGTLSYPDNSNTYLQLSVTPAAGYEVNISQIIVKAARGNGGPRTLTVAYDKGSGYSSITSASTAATAVTLTSTAFPLDIPDVSSTSTINFRLYGYNGGVTATKTLITDYIEIDGYVAIASPTVQSSISVISKTLNSISLNFTGGNGSQRIVLAQEASPISATPVDLTSYNASSTYGASTTPIGTAFPVYIGSGNAVTVTGLNPSTTYHFSVFEFNKLAGTNTENYLLPGGSTSGKTNKGTYTWTAGSSGSWANPASWTPNRNSPAFDGSDSLIFNSGGTITVTNVTDQDVLSGLSVLNNTHVILKASAPTILYVVDFNSTEISVQTGSELEVNSTNDFFLYLDTGVELLNNGTLTLAQTNNTIIGTGDITINGTISLVHPDGLYGTSGSNAIDAGATSLTLGAASTVNYAGAAQTITTANPTPYANLTLSGSGTKTPDGNLDVHNLTLSGTSVLALAAYELSVAGNWTSYSAAAFTETGKTVTFNGTAAQTLSTTGGEIFEGLNLNNSSLTLSSPLRVNGLVTLTAGTLASGGNLTLNLATAKIDAAGSGSISGNMKVIRNFVPAKTHYIASPLAGVTAADIADEYPVVSGSQSRLLDLDCSTNKFFGIYDMSTPLAQGDALSMFFPASGTPANGVNTVTFTGTYNHAAASYSSSCPVNTSVKDFFAGNPYPSNLFLGGITGSGTSGNYYVFNNNTFNVYSSVTGIGTGVIVNGYVAPMQGFQVETDGTGGTASVTIPSSARDVAQTTSYARTAVADNIIRLQASNGTFTDETVILFTDAATNGFDLGYDAGKMRNTGTNTPNLYTLADTTKLIINSLAPLTNTVDIPLNITTTTTSNYTLSFTNKDAFDTFKSVYLIFPDGALHNLTQNPAVTVATNPATPYILRVGTENITTSASKAKTNNALKAYMNEDMLVVTMNSNIQQVEVYDLTGNRIAEGTTDAGSFTTKLSAKAGIYVVKVLSENNLYTTKIAVK</sequence>
<reference evidence="2 3" key="1">
    <citation type="journal article" date="2007" name="Appl. Environ. Microbiol.">
        <title>Genome sequence of the cellulolytic gliding bacterium Cytophaga hutchinsonii.</title>
        <authorList>
            <person name="Xie G."/>
            <person name="Bruce D.C."/>
            <person name="Challacombe J.F."/>
            <person name="Chertkov O."/>
            <person name="Detter J.C."/>
            <person name="Gilna P."/>
            <person name="Han C.S."/>
            <person name="Lucas S."/>
            <person name="Misra M."/>
            <person name="Myers G.L."/>
            <person name="Richardson P."/>
            <person name="Tapia R."/>
            <person name="Thayer N."/>
            <person name="Thompson L.S."/>
            <person name="Brettin T.S."/>
            <person name="Henrissat B."/>
            <person name="Wilson D.B."/>
            <person name="McBride M.J."/>
        </authorList>
    </citation>
    <scope>NUCLEOTIDE SEQUENCE [LARGE SCALE GENOMIC DNA]</scope>
    <source>
        <strain evidence="3">ATCC 33406 / DSM 1761 / CIP 103989 / NBRC 15051 / NCIMB 9469 / D465</strain>
    </source>
</reference>
<evidence type="ECO:0000313" key="3">
    <source>
        <dbReference type="Proteomes" id="UP000001822"/>
    </source>
</evidence>
<dbReference type="KEGG" id="chu:CHU_0878"/>
<dbReference type="EC" id="3.2.1.-" evidence="2"/>
<evidence type="ECO:0000256" key="1">
    <source>
        <dbReference type="SAM" id="SignalP"/>
    </source>
</evidence>
<keyword evidence="2" id="KW-0378">Hydrolase</keyword>
<protein>
    <submittedName>
        <fullName evidence="2">CHU large protein uncharacterized</fullName>
        <ecNumber evidence="2">3.2.1.-</ecNumber>
    </submittedName>
</protein>
<feature type="chain" id="PRO_5026791296" evidence="1">
    <location>
        <begin position="26"/>
        <end position="1051"/>
    </location>
</feature>
<evidence type="ECO:0000313" key="2">
    <source>
        <dbReference type="EMBL" id="ABG58159.1"/>
    </source>
</evidence>
<dbReference type="EMBL" id="CP000383">
    <property type="protein sequence ID" value="ABG58159.1"/>
    <property type="molecule type" value="Genomic_DNA"/>
</dbReference>
<gene>
    <name evidence="2" type="ordered locus">CHU_0878</name>
</gene>
<name>A0A6N4SPA7_CYTH3</name>
<dbReference type="InterPro" id="IPR026444">
    <property type="entry name" value="Secre_tail"/>
</dbReference>
<dbReference type="NCBIfam" id="TIGR04183">
    <property type="entry name" value="Por_Secre_tail"/>
    <property type="match status" value="1"/>
</dbReference>
<organism evidence="2 3">
    <name type="scientific">Cytophaga hutchinsonii (strain ATCC 33406 / DSM 1761 / CIP 103989 / NBRC 15051 / NCIMB 9469 / D465)</name>
    <dbReference type="NCBI Taxonomy" id="269798"/>
    <lineage>
        <taxon>Bacteria</taxon>
        <taxon>Pseudomonadati</taxon>
        <taxon>Bacteroidota</taxon>
        <taxon>Cytophagia</taxon>
        <taxon>Cytophagales</taxon>
        <taxon>Cytophagaceae</taxon>
        <taxon>Cytophaga</taxon>
    </lineage>
</organism>
<keyword evidence="2" id="KW-0326">Glycosidase</keyword>
<accession>A0A6N4SPA7</accession>
<dbReference type="GO" id="GO:0016798">
    <property type="term" value="F:hydrolase activity, acting on glycosyl bonds"/>
    <property type="evidence" value="ECO:0007669"/>
    <property type="project" value="UniProtKB-KW"/>
</dbReference>
<dbReference type="AlphaFoldDB" id="A0A6N4SPA7"/>
<proteinExistence type="predicted"/>